<dbReference type="EMBL" id="DTBE01000013">
    <property type="protein sequence ID" value="HGQ59188.1"/>
    <property type="molecule type" value="Genomic_DNA"/>
</dbReference>
<dbReference type="EMBL" id="DTBP01000017">
    <property type="protein sequence ID" value="HGQ73946.1"/>
    <property type="molecule type" value="Genomic_DNA"/>
</dbReference>
<gene>
    <name evidence="1" type="ORF">ENU09_00460</name>
    <name evidence="2" type="ORF">ENU20_02580</name>
</gene>
<dbReference type="AlphaFoldDB" id="A0A7C4JLB7"/>
<organism evidence="2">
    <name type="scientific">Staphylothermus marinus</name>
    <dbReference type="NCBI Taxonomy" id="2280"/>
    <lineage>
        <taxon>Archaea</taxon>
        <taxon>Thermoproteota</taxon>
        <taxon>Thermoprotei</taxon>
        <taxon>Desulfurococcales</taxon>
        <taxon>Desulfurococcaceae</taxon>
        <taxon>Staphylothermus</taxon>
    </lineage>
</organism>
<evidence type="ECO:0000313" key="2">
    <source>
        <dbReference type="EMBL" id="HGQ73946.1"/>
    </source>
</evidence>
<protein>
    <submittedName>
        <fullName evidence="2">YkgJ family cysteine cluster protein</fullName>
    </submittedName>
</protein>
<accession>A0A7C4JLB7</accession>
<reference evidence="2" key="1">
    <citation type="journal article" date="2020" name="mSystems">
        <title>Genome- and Community-Level Interaction Insights into Carbon Utilization and Element Cycling Functions of Hydrothermarchaeota in Hydrothermal Sediment.</title>
        <authorList>
            <person name="Zhou Z."/>
            <person name="Liu Y."/>
            <person name="Xu W."/>
            <person name="Pan J."/>
            <person name="Luo Z.H."/>
            <person name="Li M."/>
        </authorList>
    </citation>
    <scope>NUCLEOTIDE SEQUENCE [LARGE SCALE GENOMIC DNA]</scope>
    <source>
        <strain evidence="1">SpSt-638</strain>
        <strain evidence="2">SpSt-648</strain>
    </source>
</reference>
<sequence length="169" mass="19365">MSRVSDKFSFINFGNICSNCTNNCCKRFYAVLLPEEENDYGDAVFNIETRFGSVKCIGSRGGKPCPFLNDNGFCNIYFKRPFDCRLWPVMVYLDYTTGERIVYLDLDCPAVREGRINGELVGRIVDIVKNIDFNDDWLAKYTDAPWPNNLIEIARFKPRASKNISIVSL</sequence>
<proteinExistence type="predicted"/>
<comment type="caution">
    <text evidence="2">The sequence shown here is derived from an EMBL/GenBank/DDBJ whole genome shotgun (WGS) entry which is preliminary data.</text>
</comment>
<dbReference type="InterPro" id="IPR005358">
    <property type="entry name" value="Puta_zinc/iron-chelating_dom"/>
</dbReference>
<name>A0A7C4JLB7_STAMA</name>
<dbReference type="Pfam" id="PF03692">
    <property type="entry name" value="CxxCxxCC"/>
    <property type="match status" value="1"/>
</dbReference>
<evidence type="ECO:0000313" key="1">
    <source>
        <dbReference type="EMBL" id="HGQ59188.1"/>
    </source>
</evidence>